<evidence type="ECO:0000256" key="1">
    <source>
        <dbReference type="ARBA" id="ARBA00022679"/>
    </source>
</evidence>
<dbReference type="InterPro" id="IPR041373">
    <property type="entry name" value="RT_RNaseH"/>
</dbReference>
<evidence type="ECO:0000313" key="9">
    <source>
        <dbReference type="EMBL" id="KAK4388314.1"/>
    </source>
</evidence>
<feature type="domain" description="Reverse transcriptase RNase H-like" evidence="8">
    <location>
        <begin position="86"/>
        <end position="128"/>
    </location>
</feature>
<dbReference type="GO" id="GO:0016787">
    <property type="term" value="F:hydrolase activity"/>
    <property type="evidence" value="ECO:0007669"/>
    <property type="project" value="UniProtKB-KW"/>
</dbReference>
<accession>A0AAE1W7U7</accession>
<keyword evidence="10" id="KW-1185">Reference proteome</keyword>
<dbReference type="InterPro" id="IPR043502">
    <property type="entry name" value="DNA/RNA_pol_sf"/>
</dbReference>
<evidence type="ECO:0000256" key="3">
    <source>
        <dbReference type="ARBA" id="ARBA00022722"/>
    </source>
</evidence>
<keyword evidence="6" id="KW-0695">RNA-directed DNA polymerase</keyword>
<name>A0AAE1W7U7_9LAMI</name>
<dbReference type="GO" id="GO:0004519">
    <property type="term" value="F:endonuclease activity"/>
    <property type="evidence" value="ECO:0007669"/>
    <property type="project" value="UniProtKB-KW"/>
</dbReference>
<evidence type="ECO:0000256" key="5">
    <source>
        <dbReference type="ARBA" id="ARBA00022801"/>
    </source>
</evidence>
<comment type="caution">
    <text evidence="9">The sequence shown here is derived from an EMBL/GenBank/DDBJ whole genome shotgun (WGS) entry which is preliminary data.</text>
</comment>
<evidence type="ECO:0000256" key="4">
    <source>
        <dbReference type="ARBA" id="ARBA00022759"/>
    </source>
</evidence>
<keyword evidence="2" id="KW-0548">Nucleotidyltransferase</keyword>
<gene>
    <name evidence="9" type="ORF">Sango_2438000</name>
</gene>
<evidence type="ECO:0000256" key="2">
    <source>
        <dbReference type="ARBA" id="ARBA00022695"/>
    </source>
</evidence>
<dbReference type="PANTHER" id="PTHR48475:SF2">
    <property type="entry name" value="RIBONUCLEASE H"/>
    <property type="match status" value="1"/>
</dbReference>
<dbReference type="Pfam" id="PF17917">
    <property type="entry name" value="RT_RNaseH"/>
    <property type="match status" value="1"/>
</dbReference>
<evidence type="ECO:0000313" key="10">
    <source>
        <dbReference type="Proteomes" id="UP001289374"/>
    </source>
</evidence>
<evidence type="ECO:0000259" key="8">
    <source>
        <dbReference type="Pfam" id="PF17917"/>
    </source>
</evidence>
<dbReference type="PANTHER" id="PTHR48475">
    <property type="entry name" value="RIBONUCLEASE H"/>
    <property type="match status" value="1"/>
</dbReference>
<organism evidence="9 10">
    <name type="scientific">Sesamum angolense</name>
    <dbReference type="NCBI Taxonomy" id="2727404"/>
    <lineage>
        <taxon>Eukaryota</taxon>
        <taxon>Viridiplantae</taxon>
        <taxon>Streptophyta</taxon>
        <taxon>Embryophyta</taxon>
        <taxon>Tracheophyta</taxon>
        <taxon>Spermatophyta</taxon>
        <taxon>Magnoliopsida</taxon>
        <taxon>eudicotyledons</taxon>
        <taxon>Gunneridae</taxon>
        <taxon>Pentapetalae</taxon>
        <taxon>asterids</taxon>
        <taxon>lamiids</taxon>
        <taxon>Lamiales</taxon>
        <taxon>Pedaliaceae</taxon>
        <taxon>Sesamum</taxon>
    </lineage>
</organism>
<proteinExistence type="predicted"/>
<reference evidence="9" key="2">
    <citation type="journal article" date="2024" name="Plant">
        <title>Genomic evolution and insights into agronomic trait innovations of Sesamum species.</title>
        <authorList>
            <person name="Miao H."/>
            <person name="Wang L."/>
            <person name="Qu L."/>
            <person name="Liu H."/>
            <person name="Sun Y."/>
            <person name="Le M."/>
            <person name="Wang Q."/>
            <person name="Wei S."/>
            <person name="Zheng Y."/>
            <person name="Lin W."/>
            <person name="Duan Y."/>
            <person name="Cao H."/>
            <person name="Xiong S."/>
            <person name="Wang X."/>
            <person name="Wei L."/>
            <person name="Li C."/>
            <person name="Ma Q."/>
            <person name="Ju M."/>
            <person name="Zhao R."/>
            <person name="Li G."/>
            <person name="Mu C."/>
            <person name="Tian Q."/>
            <person name="Mei H."/>
            <person name="Zhang T."/>
            <person name="Gao T."/>
            <person name="Zhang H."/>
        </authorList>
    </citation>
    <scope>NUCLEOTIDE SEQUENCE</scope>
    <source>
        <strain evidence="9">K16</strain>
    </source>
</reference>
<reference evidence="9" key="1">
    <citation type="submission" date="2020-06" db="EMBL/GenBank/DDBJ databases">
        <authorList>
            <person name="Li T."/>
            <person name="Hu X."/>
            <person name="Zhang T."/>
            <person name="Song X."/>
            <person name="Zhang H."/>
            <person name="Dai N."/>
            <person name="Sheng W."/>
            <person name="Hou X."/>
            <person name="Wei L."/>
        </authorList>
    </citation>
    <scope>NUCLEOTIDE SEQUENCE</scope>
    <source>
        <strain evidence="9">K16</strain>
        <tissue evidence="9">Leaf</tissue>
    </source>
</reference>
<dbReference type="Proteomes" id="UP001289374">
    <property type="component" value="Unassembled WGS sequence"/>
</dbReference>
<keyword evidence="5" id="KW-0378">Hydrolase</keyword>
<dbReference type="AlphaFoldDB" id="A0AAE1W7U7"/>
<sequence>MKAQTNVNEVQELTGKIPALSRFISKAAEKKSTFLQGTEKSKKVRVGYLQPTSIRRTQKVFSKTPSTGETDPGGYPLLVFLNYPQAVSSVLICEEGGQQMPIYYISKVLNGAEERYTPIEKMTLALLDTSGQLVKWEIELSEYDISYLPCTTIKAQALANFVSKIMGTPMEDASKVEKWLLHVDGSSTTQGSGESVVITSSHGEDL</sequence>
<evidence type="ECO:0000256" key="6">
    <source>
        <dbReference type="ARBA" id="ARBA00022918"/>
    </source>
</evidence>
<dbReference type="SUPFAM" id="SSF56672">
    <property type="entry name" value="DNA/RNA polymerases"/>
    <property type="match status" value="1"/>
</dbReference>
<evidence type="ECO:0000256" key="7">
    <source>
        <dbReference type="SAM" id="MobiDB-lite"/>
    </source>
</evidence>
<keyword evidence="3" id="KW-0540">Nuclease</keyword>
<keyword evidence="1" id="KW-0808">Transferase</keyword>
<feature type="region of interest" description="Disordered" evidence="7">
    <location>
        <begin position="186"/>
        <end position="206"/>
    </location>
</feature>
<protein>
    <recommendedName>
        <fullName evidence="8">Reverse transcriptase RNase H-like domain-containing protein</fullName>
    </recommendedName>
</protein>
<dbReference type="EMBL" id="JACGWL010000014">
    <property type="protein sequence ID" value="KAK4388314.1"/>
    <property type="molecule type" value="Genomic_DNA"/>
</dbReference>
<dbReference type="GO" id="GO:0003964">
    <property type="term" value="F:RNA-directed DNA polymerase activity"/>
    <property type="evidence" value="ECO:0007669"/>
    <property type="project" value="UniProtKB-KW"/>
</dbReference>
<keyword evidence="4" id="KW-0255">Endonuclease</keyword>